<dbReference type="InterPro" id="IPR024529">
    <property type="entry name" value="ECF_trnsprt_substrate-spec"/>
</dbReference>
<evidence type="ECO:0000256" key="1">
    <source>
        <dbReference type="SAM" id="Phobius"/>
    </source>
</evidence>
<comment type="caution">
    <text evidence="2">The sequence shown here is derived from an EMBL/GenBank/DDBJ whole genome shotgun (WGS) entry which is preliminary data.</text>
</comment>
<evidence type="ECO:0000313" key="2">
    <source>
        <dbReference type="EMBL" id="MBM6912777.1"/>
    </source>
</evidence>
<organism evidence="2 3">
    <name type="scientific">Veillonella magna</name>
    <dbReference type="NCBI Taxonomy" id="464322"/>
    <lineage>
        <taxon>Bacteria</taxon>
        <taxon>Bacillati</taxon>
        <taxon>Bacillota</taxon>
        <taxon>Negativicutes</taxon>
        <taxon>Veillonellales</taxon>
        <taxon>Veillonellaceae</taxon>
        <taxon>Veillonella</taxon>
    </lineage>
</organism>
<name>A0ABS2GHN2_9FIRM</name>
<dbReference type="Pfam" id="PF12822">
    <property type="entry name" value="ECF_trnsprt"/>
    <property type="match status" value="1"/>
</dbReference>
<keyword evidence="1" id="KW-1133">Transmembrane helix</keyword>
<dbReference type="Proteomes" id="UP000707138">
    <property type="component" value="Unassembled WGS sequence"/>
</dbReference>
<feature type="transmembrane region" description="Helical" evidence="1">
    <location>
        <begin position="37"/>
        <end position="64"/>
    </location>
</feature>
<dbReference type="RefSeq" id="WP_028255109.1">
    <property type="nucleotide sequence ID" value="NZ_JACJLA010000008.1"/>
</dbReference>
<dbReference type="Gene3D" id="1.10.1760.20">
    <property type="match status" value="1"/>
</dbReference>
<gene>
    <name evidence="2" type="ORF">H6A01_05510</name>
</gene>
<sequence length="164" mass="17572">MVVRRLVMAGLLMSLCVVGAQIKVLGSIAFDSFPAFLGGLLLGPNIGAALGIFGHLLSAAIVGFPLSGAVHGITAVMMGISVWIYSKTIAYVCHRGSRRWLAYVLGSVLAYVMINIVALVILYPWLKGFVFIIFWPLTLANIANLLLAALVYEALPSDYKMGSK</sequence>
<keyword evidence="1" id="KW-0472">Membrane</keyword>
<feature type="transmembrane region" description="Helical" evidence="1">
    <location>
        <begin position="132"/>
        <end position="155"/>
    </location>
</feature>
<reference evidence="2 3" key="1">
    <citation type="journal article" date="2021" name="Sci. Rep.">
        <title>The distribution of antibiotic resistance genes in chicken gut microbiota commensals.</title>
        <authorList>
            <person name="Juricova H."/>
            <person name="Matiasovicova J."/>
            <person name="Kubasova T."/>
            <person name="Cejkova D."/>
            <person name="Rychlik I."/>
        </authorList>
    </citation>
    <scope>NUCLEOTIDE SEQUENCE [LARGE SCALE GENOMIC DNA]</scope>
    <source>
        <strain evidence="2 3">An537</strain>
    </source>
</reference>
<accession>A0ABS2GHN2</accession>
<evidence type="ECO:0000313" key="3">
    <source>
        <dbReference type="Proteomes" id="UP000707138"/>
    </source>
</evidence>
<feature type="transmembrane region" description="Helical" evidence="1">
    <location>
        <begin position="70"/>
        <end position="93"/>
    </location>
</feature>
<keyword evidence="3" id="KW-1185">Reference proteome</keyword>
<dbReference type="EMBL" id="JACJLA010000008">
    <property type="protein sequence ID" value="MBM6912777.1"/>
    <property type="molecule type" value="Genomic_DNA"/>
</dbReference>
<keyword evidence="1" id="KW-0812">Transmembrane</keyword>
<feature type="transmembrane region" description="Helical" evidence="1">
    <location>
        <begin position="100"/>
        <end position="126"/>
    </location>
</feature>
<feature type="transmembrane region" description="Helical" evidence="1">
    <location>
        <begin position="6"/>
        <end position="25"/>
    </location>
</feature>
<proteinExistence type="predicted"/>
<protein>
    <submittedName>
        <fullName evidence="2">ECF transporter S component</fullName>
    </submittedName>
</protein>